<dbReference type="Proteomes" id="UP000249248">
    <property type="component" value="Unassembled WGS sequence"/>
</dbReference>
<evidence type="ECO:0000313" key="4">
    <source>
        <dbReference type="Proteomes" id="UP000249248"/>
    </source>
</evidence>
<evidence type="ECO:0000259" key="2">
    <source>
        <dbReference type="Pfam" id="PF05572"/>
    </source>
</evidence>
<keyword evidence="4" id="KW-1185">Reference proteome</keyword>
<proteinExistence type="predicted"/>
<protein>
    <recommendedName>
        <fullName evidence="2">Peptidase M43 pregnancy-associated plasma-A domain-containing protein</fullName>
    </recommendedName>
</protein>
<feature type="domain" description="Peptidase M43 pregnancy-associated plasma-A" evidence="2">
    <location>
        <begin position="144"/>
        <end position="250"/>
    </location>
</feature>
<dbReference type="Gene3D" id="3.40.390.10">
    <property type="entry name" value="Collagenase (Catalytic Domain)"/>
    <property type="match status" value="1"/>
</dbReference>
<organism evidence="3 4">
    <name type="scientific">Putridiphycobacter roseus</name>
    <dbReference type="NCBI Taxonomy" id="2219161"/>
    <lineage>
        <taxon>Bacteria</taxon>
        <taxon>Pseudomonadati</taxon>
        <taxon>Bacteroidota</taxon>
        <taxon>Flavobacteriia</taxon>
        <taxon>Flavobacteriales</taxon>
        <taxon>Crocinitomicaceae</taxon>
        <taxon>Putridiphycobacter</taxon>
    </lineage>
</organism>
<dbReference type="Pfam" id="PF05572">
    <property type="entry name" value="Peptidase_M43"/>
    <property type="match status" value="1"/>
</dbReference>
<comment type="caution">
    <text evidence="3">The sequence shown here is derived from an EMBL/GenBank/DDBJ whole genome shotgun (WGS) entry which is preliminary data.</text>
</comment>
<dbReference type="RefSeq" id="WP_111062883.1">
    <property type="nucleotide sequence ID" value="NZ_JBHUCU010000016.1"/>
</dbReference>
<dbReference type="AlphaFoldDB" id="A0A2W1NRQ6"/>
<accession>A0A2W1NRQ6</accession>
<feature type="signal peptide" evidence="1">
    <location>
        <begin position="1"/>
        <end position="21"/>
    </location>
</feature>
<dbReference type="GO" id="GO:0008237">
    <property type="term" value="F:metallopeptidase activity"/>
    <property type="evidence" value="ECO:0007669"/>
    <property type="project" value="InterPro"/>
</dbReference>
<sequence>MKKVFHLFFCILFLSSTTVFSQNVFESLPCLEKKFSIVVHITKDSLGEPNILESDIIAHVTSLNNLWDDICVSFEICEFRYIDNFQYDIIDNIDSTEWPQLQVDHHVANHINMFFVQNTLEGSSFASLGGVANTNSGGLVIVKTHGFSVIAHEMGHFFGLYHTWEGSLSANPELVDGSNCDTAGDLVCDTPADPFYEDSGIAWVEIGTNEYLYDGLDANGDYYIPNVENIMSYYPGGCNFTHGQYLRMANTYLNSNPKMW</sequence>
<dbReference type="OrthoDB" id="6278496at2"/>
<dbReference type="EMBL" id="QKSB01000004">
    <property type="protein sequence ID" value="PZE17358.1"/>
    <property type="molecule type" value="Genomic_DNA"/>
</dbReference>
<dbReference type="InterPro" id="IPR024079">
    <property type="entry name" value="MetalloPept_cat_dom_sf"/>
</dbReference>
<gene>
    <name evidence="3" type="ORF">DNU06_08795</name>
</gene>
<keyword evidence="1" id="KW-0732">Signal</keyword>
<dbReference type="InterPro" id="IPR008754">
    <property type="entry name" value="Peptidase_M43"/>
</dbReference>
<dbReference type="SUPFAM" id="SSF55486">
    <property type="entry name" value="Metalloproteases ('zincins'), catalytic domain"/>
    <property type="match status" value="1"/>
</dbReference>
<evidence type="ECO:0000256" key="1">
    <source>
        <dbReference type="SAM" id="SignalP"/>
    </source>
</evidence>
<feature type="chain" id="PRO_5015956503" description="Peptidase M43 pregnancy-associated plasma-A domain-containing protein" evidence="1">
    <location>
        <begin position="22"/>
        <end position="260"/>
    </location>
</feature>
<reference evidence="3 4" key="1">
    <citation type="submission" date="2018-06" db="EMBL/GenBank/DDBJ databases">
        <title>The draft genome sequence of Crocinitomix sp. SM1701.</title>
        <authorList>
            <person name="Zhang X."/>
        </authorList>
    </citation>
    <scope>NUCLEOTIDE SEQUENCE [LARGE SCALE GENOMIC DNA]</scope>
    <source>
        <strain evidence="3 4">SM1701</strain>
    </source>
</reference>
<evidence type="ECO:0000313" key="3">
    <source>
        <dbReference type="EMBL" id="PZE17358.1"/>
    </source>
</evidence>
<name>A0A2W1NRQ6_9FLAO</name>